<reference evidence="5" key="1">
    <citation type="journal article" date="2019" name="Int. J. Syst. Evol. Microbiol.">
        <title>The Global Catalogue of Microorganisms (GCM) 10K type strain sequencing project: providing services to taxonomists for standard genome sequencing and annotation.</title>
        <authorList>
            <consortium name="The Broad Institute Genomics Platform"/>
            <consortium name="The Broad Institute Genome Sequencing Center for Infectious Disease"/>
            <person name="Wu L."/>
            <person name="Ma J."/>
        </authorList>
    </citation>
    <scope>NUCLEOTIDE SEQUENCE [LARGE SCALE GENOMIC DNA]</scope>
    <source>
        <strain evidence="5">CCUG 63369</strain>
    </source>
</reference>
<keyword evidence="2" id="KW-1133">Transmembrane helix</keyword>
<dbReference type="CDD" id="cd12087">
    <property type="entry name" value="TM_EGFR-like"/>
    <property type="match status" value="1"/>
</dbReference>
<evidence type="ECO:0000313" key="5">
    <source>
        <dbReference type="Proteomes" id="UP001596956"/>
    </source>
</evidence>
<dbReference type="EMBL" id="JBHTHR010001060">
    <property type="protein sequence ID" value="MFD0803696.1"/>
    <property type="molecule type" value="Genomic_DNA"/>
</dbReference>
<dbReference type="Proteomes" id="UP001596956">
    <property type="component" value="Unassembled WGS sequence"/>
</dbReference>
<name>A0ABW3BK29_9ACTN</name>
<feature type="region of interest" description="Disordered" evidence="1">
    <location>
        <begin position="107"/>
        <end position="133"/>
    </location>
</feature>
<evidence type="ECO:0000313" key="4">
    <source>
        <dbReference type="EMBL" id="MFD0803696.1"/>
    </source>
</evidence>
<keyword evidence="3" id="KW-0732">Signal</keyword>
<sequence>MSPAISRTASGTAAVCLGLGASLITGPAWADSLEGSSATYSYTCADQVGDLSETLDVDLHVAAPAEGEVGEDIEFQVQPTGYKYYYYVEGGDITSGTLSAGVVLGGGAAPSPSSSASTEAEGAFGPEEPDTFDETALRGAFTPTAPGEVTLAPGDITIDVTQSHGPSTTVCSPDNTTDTLATVNVTGEAIATETPEGDAGEDAGEDADSGGGATSDGTAAAGDDGPPQALLIAGAVVGGLLVILGIGMFGLMFYFMRRS</sequence>
<protein>
    <submittedName>
        <fullName evidence="4">Transmembrane domain-containing protein</fullName>
    </submittedName>
</protein>
<feature type="region of interest" description="Disordered" evidence="1">
    <location>
        <begin position="191"/>
        <end position="222"/>
    </location>
</feature>
<feature type="signal peptide" evidence="3">
    <location>
        <begin position="1"/>
        <end position="30"/>
    </location>
</feature>
<evidence type="ECO:0000256" key="3">
    <source>
        <dbReference type="SAM" id="SignalP"/>
    </source>
</evidence>
<keyword evidence="2" id="KW-0472">Membrane</keyword>
<organism evidence="4 5">
    <name type="scientific">Streptomonospora algeriensis</name>
    <dbReference type="NCBI Taxonomy" id="995084"/>
    <lineage>
        <taxon>Bacteria</taxon>
        <taxon>Bacillati</taxon>
        <taxon>Actinomycetota</taxon>
        <taxon>Actinomycetes</taxon>
        <taxon>Streptosporangiales</taxon>
        <taxon>Nocardiopsidaceae</taxon>
        <taxon>Streptomonospora</taxon>
    </lineage>
</organism>
<comment type="caution">
    <text evidence="4">The sequence shown here is derived from an EMBL/GenBank/DDBJ whole genome shotgun (WGS) entry which is preliminary data.</text>
</comment>
<keyword evidence="2 4" id="KW-0812">Transmembrane</keyword>
<keyword evidence="5" id="KW-1185">Reference proteome</keyword>
<evidence type="ECO:0000256" key="1">
    <source>
        <dbReference type="SAM" id="MobiDB-lite"/>
    </source>
</evidence>
<proteinExistence type="predicted"/>
<gene>
    <name evidence="4" type="ORF">ACFQZU_20585</name>
</gene>
<feature type="compositionally biased region" description="Acidic residues" evidence="1">
    <location>
        <begin position="195"/>
        <end position="208"/>
    </location>
</feature>
<feature type="chain" id="PRO_5045260924" evidence="3">
    <location>
        <begin position="31"/>
        <end position="259"/>
    </location>
</feature>
<evidence type="ECO:0000256" key="2">
    <source>
        <dbReference type="SAM" id="Phobius"/>
    </source>
</evidence>
<feature type="transmembrane region" description="Helical" evidence="2">
    <location>
        <begin position="230"/>
        <end position="255"/>
    </location>
</feature>
<accession>A0ABW3BK29</accession>
<feature type="compositionally biased region" description="Low complexity" evidence="1">
    <location>
        <begin position="109"/>
        <end position="125"/>
    </location>
</feature>